<evidence type="ECO:0000313" key="3">
    <source>
        <dbReference type="EMBL" id="KIJ22708.1"/>
    </source>
</evidence>
<evidence type="ECO:0000256" key="2">
    <source>
        <dbReference type="SAM" id="SignalP"/>
    </source>
</evidence>
<feature type="region of interest" description="Disordered" evidence="1">
    <location>
        <begin position="358"/>
        <end position="385"/>
    </location>
</feature>
<evidence type="ECO:0000313" key="4">
    <source>
        <dbReference type="Proteomes" id="UP000054279"/>
    </source>
</evidence>
<gene>
    <name evidence="3" type="ORF">M422DRAFT_62469</name>
</gene>
<protein>
    <submittedName>
        <fullName evidence="3">Unplaced genomic scaffold SPHSTscaffold_922, whole genome shotgun sequence</fullName>
    </submittedName>
</protein>
<feature type="compositionally biased region" description="Polar residues" evidence="1">
    <location>
        <begin position="358"/>
        <end position="377"/>
    </location>
</feature>
<dbReference type="AlphaFoldDB" id="A0A0C9T1N8"/>
<dbReference type="Proteomes" id="UP000054279">
    <property type="component" value="Unassembled WGS sequence"/>
</dbReference>
<evidence type="ECO:0000256" key="1">
    <source>
        <dbReference type="SAM" id="MobiDB-lite"/>
    </source>
</evidence>
<feature type="chain" id="PRO_5002204015" evidence="2">
    <location>
        <begin position="17"/>
        <end position="385"/>
    </location>
</feature>
<organism evidence="3 4">
    <name type="scientific">Sphaerobolus stellatus (strain SS14)</name>
    <dbReference type="NCBI Taxonomy" id="990650"/>
    <lineage>
        <taxon>Eukaryota</taxon>
        <taxon>Fungi</taxon>
        <taxon>Dikarya</taxon>
        <taxon>Basidiomycota</taxon>
        <taxon>Agaricomycotina</taxon>
        <taxon>Agaricomycetes</taxon>
        <taxon>Phallomycetidae</taxon>
        <taxon>Geastrales</taxon>
        <taxon>Sphaerobolaceae</taxon>
        <taxon>Sphaerobolus</taxon>
    </lineage>
</organism>
<dbReference type="OrthoDB" id="2355984at2759"/>
<dbReference type="EMBL" id="KN837997">
    <property type="protein sequence ID" value="KIJ22708.1"/>
    <property type="molecule type" value="Genomic_DNA"/>
</dbReference>
<feature type="compositionally biased region" description="Polar residues" evidence="1">
    <location>
        <begin position="141"/>
        <end position="152"/>
    </location>
</feature>
<keyword evidence="4" id="KW-1185">Reference proteome</keyword>
<dbReference type="HOGENOM" id="CLU_041692_1_0_1"/>
<name>A0A0C9T1N8_SPHS4</name>
<reference evidence="3 4" key="1">
    <citation type="submission" date="2014-06" db="EMBL/GenBank/DDBJ databases">
        <title>Evolutionary Origins and Diversification of the Mycorrhizal Mutualists.</title>
        <authorList>
            <consortium name="DOE Joint Genome Institute"/>
            <consortium name="Mycorrhizal Genomics Consortium"/>
            <person name="Kohler A."/>
            <person name="Kuo A."/>
            <person name="Nagy L.G."/>
            <person name="Floudas D."/>
            <person name="Copeland A."/>
            <person name="Barry K.W."/>
            <person name="Cichocki N."/>
            <person name="Veneault-Fourrey C."/>
            <person name="LaButti K."/>
            <person name="Lindquist E.A."/>
            <person name="Lipzen A."/>
            <person name="Lundell T."/>
            <person name="Morin E."/>
            <person name="Murat C."/>
            <person name="Riley R."/>
            <person name="Ohm R."/>
            <person name="Sun H."/>
            <person name="Tunlid A."/>
            <person name="Henrissat B."/>
            <person name="Grigoriev I.V."/>
            <person name="Hibbett D.S."/>
            <person name="Martin F."/>
        </authorList>
    </citation>
    <scope>NUCLEOTIDE SEQUENCE [LARGE SCALE GENOMIC DNA]</scope>
    <source>
        <strain evidence="3 4">SS14</strain>
    </source>
</reference>
<keyword evidence="2" id="KW-0732">Signal</keyword>
<feature type="compositionally biased region" description="Polar residues" evidence="1">
    <location>
        <begin position="119"/>
        <end position="128"/>
    </location>
</feature>
<accession>A0A0C9T1N8</accession>
<proteinExistence type="predicted"/>
<feature type="signal peptide" evidence="2">
    <location>
        <begin position="1"/>
        <end position="16"/>
    </location>
</feature>
<feature type="region of interest" description="Disordered" evidence="1">
    <location>
        <begin position="114"/>
        <end position="181"/>
    </location>
</feature>
<sequence length="385" mass="42840">MSCSILVLTLSDLCSRLVIQFTLLHLRYTQIISFNKPIETCSLHQNPASAVDQDVNIRCIKVTDSFRTGSLSKIAAILAIQKILPRIDDEDPSYQEALKSYIDILDNFERLRSGAGSRSAENGNTQIRSGGGEREGIVGQELSQEGGPSSGDQEPEEEFSRARKRPASPAESFEDEDSPRKKINVQAFPWKNLAGLNPLAERPEVKRTIELLANFAKDITLSRNDLLLSGACPQFPECQWSNILSGKAVDLDCVLSGGYSISHDDRRTEHIGSIELIFGSVKPAKTVDTHGNWVIAWSDAVEAIIFIFPHRALELRSYTKYITKFFSSLHVQRRELLLTDYVEYQDLHTLWITNAGAATQSPPNSKARNRSSGSRENGTSRDACR</sequence>